<dbReference type="InterPro" id="IPR044861">
    <property type="entry name" value="IPNS-like_FE2OG_OXY"/>
</dbReference>
<proteinExistence type="inferred from homology"/>
<keyword evidence="2" id="KW-0479">Metal-binding</keyword>
<dbReference type="GO" id="GO:0016491">
    <property type="term" value="F:oxidoreductase activity"/>
    <property type="evidence" value="ECO:0007669"/>
    <property type="project" value="UniProtKB-KW"/>
</dbReference>
<keyword evidence="2" id="KW-0560">Oxidoreductase</keyword>
<organism evidence="4 5">
    <name type="scientific">Aspergillus transmontanensis</name>
    <dbReference type="NCBI Taxonomy" id="1034304"/>
    <lineage>
        <taxon>Eukaryota</taxon>
        <taxon>Fungi</taxon>
        <taxon>Dikarya</taxon>
        <taxon>Ascomycota</taxon>
        <taxon>Pezizomycotina</taxon>
        <taxon>Eurotiomycetes</taxon>
        <taxon>Eurotiomycetidae</taxon>
        <taxon>Eurotiales</taxon>
        <taxon>Aspergillaceae</taxon>
        <taxon>Aspergillus</taxon>
        <taxon>Aspergillus subgen. Circumdati</taxon>
    </lineage>
</organism>
<comment type="similarity">
    <text evidence="1 2">Belongs to the iron/ascorbate-dependent oxidoreductase family.</text>
</comment>
<dbReference type="Pfam" id="PF14226">
    <property type="entry name" value="DIOX_N"/>
    <property type="match status" value="1"/>
</dbReference>
<feature type="domain" description="Fe2OG dioxygenase" evidence="3">
    <location>
        <begin position="178"/>
        <end position="295"/>
    </location>
</feature>
<dbReference type="InterPro" id="IPR026992">
    <property type="entry name" value="DIOX_N"/>
</dbReference>
<dbReference type="InterPro" id="IPR005123">
    <property type="entry name" value="Oxoglu/Fe-dep_dioxygenase_dom"/>
</dbReference>
<dbReference type="EMBL" id="ML738317">
    <property type="protein sequence ID" value="KAE8314640.1"/>
    <property type="molecule type" value="Genomic_DNA"/>
</dbReference>
<evidence type="ECO:0000313" key="4">
    <source>
        <dbReference type="EMBL" id="KAE8314640.1"/>
    </source>
</evidence>
<dbReference type="PROSITE" id="PS51471">
    <property type="entry name" value="FE2OG_OXY"/>
    <property type="match status" value="1"/>
</dbReference>
<protein>
    <recommendedName>
        <fullName evidence="3">Fe2OG dioxygenase domain-containing protein</fullName>
    </recommendedName>
</protein>
<evidence type="ECO:0000259" key="3">
    <source>
        <dbReference type="PROSITE" id="PS51471"/>
    </source>
</evidence>
<dbReference type="Proteomes" id="UP000325433">
    <property type="component" value="Unassembled WGS sequence"/>
</dbReference>
<evidence type="ECO:0000256" key="1">
    <source>
        <dbReference type="ARBA" id="ARBA00008056"/>
    </source>
</evidence>
<dbReference type="InterPro" id="IPR050231">
    <property type="entry name" value="Iron_ascorbate_oxido_reductase"/>
</dbReference>
<keyword evidence="2" id="KW-0408">Iron</keyword>
<dbReference type="Pfam" id="PF03171">
    <property type="entry name" value="2OG-FeII_Oxy"/>
    <property type="match status" value="1"/>
</dbReference>
<evidence type="ECO:0000256" key="2">
    <source>
        <dbReference type="RuleBase" id="RU003682"/>
    </source>
</evidence>
<sequence length="333" mass="37549">MSIRTLDFAKFVGGTERERHEFATSLLDGFVKEGFVKIVNHGFSQADLDQLLAWNKDFFDLTPQQKQETANIPGPHPQRGWSSLGAEKTGTLNKPGKTNLLRVSHGDLEDAKEHFDIGPADDAEFPNKWPDETVLPGFRPWLEEYFNKSQSISLQLMEALEIATEVPPKEFINRCHGYASELRLNHYPAISVKKLQEGNTNRIWPHTDFGIITLLVQDSQGGLEIQDKNNLGTFVPVQRQEQAELIVNIGDTLERWTNGVLKAGLHQVTIPSHLKKGAPGNILPSRYSVAFFLKASRDTSVGPLDYFVLEDRPAMYDYITALAYQERRTGIVY</sequence>
<dbReference type="Gene3D" id="2.60.120.330">
    <property type="entry name" value="B-lactam Antibiotic, Isopenicillin N Synthase, Chain"/>
    <property type="match status" value="1"/>
</dbReference>
<accession>A0A5N6W5J8</accession>
<keyword evidence="5" id="KW-1185">Reference proteome</keyword>
<dbReference type="InterPro" id="IPR027443">
    <property type="entry name" value="IPNS-like_sf"/>
</dbReference>
<dbReference type="AlphaFoldDB" id="A0A5N6W5J8"/>
<reference evidence="5" key="1">
    <citation type="submission" date="2019-04" db="EMBL/GenBank/DDBJ databases">
        <title>Friends and foes A comparative genomics studyof 23 Aspergillus species from section Flavi.</title>
        <authorList>
            <consortium name="DOE Joint Genome Institute"/>
            <person name="Kjaerbolling I."/>
            <person name="Vesth T."/>
            <person name="Frisvad J.C."/>
            <person name="Nybo J.L."/>
            <person name="Theobald S."/>
            <person name="Kildgaard S."/>
            <person name="Isbrandt T."/>
            <person name="Kuo A."/>
            <person name="Sato A."/>
            <person name="Lyhne E.K."/>
            <person name="Kogle M.E."/>
            <person name="Wiebenga A."/>
            <person name="Kun R.S."/>
            <person name="Lubbers R.J."/>
            <person name="Makela M.R."/>
            <person name="Barry K."/>
            <person name="Chovatia M."/>
            <person name="Clum A."/>
            <person name="Daum C."/>
            <person name="Haridas S."/>
            <person name="He G."/>
            <person name="LaButti K."/>
            <person name="Lipzen A."/>
            <person name="Mondo S."/>
            <person name="Riley R."/>
            <person name="Salamov A."/>
            <person name="Simmons B.A."/>
            <person name="Magnuson J.K."/>
            <person name="Henrissat B."/>
            <person name="Mortensen U.H."/>
            <person name="Larsen T.O."/>
            <person name="Devries R.P."/>
            <person name="Grigoriev I.V."/>
            <person name="Machida M."/>
            <person name="Baker S.E."/>
            <person name="Andersen M.R."/>
        </authorList>
    </citation>
    <scope>NUCLEOTIDE SEQUENCE [LARGE SCALE GENOMIC DNA]</scope>
    <source>
        <strain evidence="5">CBS 130015</strain>
    </source>
</reference>
<name>A0A5N6W5J8_9EURO</name>
<dbReference type="GO" id="GO:0044283">
    <property type="term" value="P:small molecule biosynthetic process"/>
    <property type="evidence" value="ECO:0007669"/>
    <property type="project" value="UniProtKB-ARBA"/>
</dbReference>
<dbReference type="SUPFAM" id="SSF51197">
    <property type="entry name" value="Clavaminate synthase-like"/>
    <property type="match status" value="1"/>
</dbReference>
<dbReference type="GO" id="GO:0046872">
    <property type="term" value="F:metal ion binding"/>
    <property type="evidence" value="ECO:0007669"/>
    <property type="project" value="UniProtKB-KW"/>
</dbReference>
<dbReference type="PANTHER" id="PTHR47990">
    <property type="entry name" value="2-OXOGLUTARATE (2OG) AND FE(II)-DEPENDENT OXYGENASE SUPERFAMILY PROTEIN-RELATED"/>
    <property type="match status" value="1"/>
</dbReference>
<evidence type="ECO:0000313" key="5">
    <source>
        <dbReference type="Proteomes" id="UP000325433"/>
    </source>
</evidence>
<gene>
    <name evidence="4" type="ORF">BDV41DRAFT_587132</name>
</gene>